<accession>A0A369J7W3</accession>
<evidence type="ECO:0000313" key="1">
    <source>
        <dbReference type="EMBL" id="RDB18161.1"/>
    </source>
</evidence>
<organism evidence="1 2">
    <name type="scientific">Hypsizygus marmoreus</name>
    <name type="common">White beech mushroom</name>
    <name type="synonym">Agaricus marmoreus</name>
    <dbReference type="NCBI Taxonomy" id="39966"/>
    <lineage>
        <taxon>Eukaryota</taxon>
        <taxon>Fungi</taxon>
        <taxon>Dikarya</taxon>
        <taxon>Basidiomycota</taxon>
        <taxon>Agaricomycotina</taxon>
        <taxon>Agaricomycetes</taxon>
        <taxon>Agaricomycetidae</taxon>
        <taxon>Agaricales</taxon>
        <taxon>Tricholomatineae</taxon>
        <taxon>Lyophyllaceae</taxon>
        <taxon>Hypsizygus</taxon>
    </lineage>
</organism>
<dbReference type="AlphaFoldDB" id="A0A369J7W3"/>
<keyword evidence="2" id="KW-1185">Reference proteome</keyword>
<dbReference type="InParanoid" id="A0A369J7W3"/>
<proteinExistence type="predicted"/>
<dbReference type="EMBL" id="LUEZ02000106">
    <property type="protein sequence ID" value="RDB18161.1"/>
    <property type="molecule type" value="Genomic_DNA"/>
</dbReference>
<evidence type="ECO:0000313" key="2">
    <source>
        <dbReference type="Proteomes" id="UP000076154"/>
    </source>
</evidence>
<sequence length="214" mass="22615">MLTMLPDSAVNPGLACCSWSTGGPISEQDGSTVKKLASGQYKGRVIALDITQNSLQTPGQVLPTRLIMMFSKLLVFLAAAATASAVPFNPESVLTQSLVPFTDRTIATDNTTSTQGALVDPTILFCPSANCVGCFRLSITDRLQQTCLTSTPPTFLSVGIENPDGRFLPYTIWVSFVGSTCPAGNVQIPQTNVCYNVSPAGNGWRIQNTGGGTF</sequence>
<protein>
    <submittedName>
        <fullName evidence="1">Uncharacterized protein</fullName>
    </submittedName>
</protein>
<gene>
    <name evidence="1" type="ORF">Hypma_000561</name>
</gene>
<name>A0A369J7W3_HYPMA</name>
<comment type="caution">
    <text evidence="1">The sequence shown here is derived from an EMBL/GenBank/DDBJ whole genome shotgun (WGS) entry which is preliminary data.</text>
</comment>
<dbReference type="Proteomes" id="UP000076154">
    <property type="component" value="Unassembled WGS sequence"/>
</dbReference>
<reference evidence="1" key="1">
    <citation type="submission" date="2018-04" db="EMBL/GenBank/DDBJ databases">
        <title>Whole genome sequencing of Hypsizygus marmoreus.</title>
        <authorList>
            <person name="Choi I.-G."/>
            <person name="Min B."/>
            <person name="Kim J.-G."/>
            <person name="Kim S."/>
            <person name="Oh Y.-L."/>
            <person name="Kong W.-S."/>
            <person name="Park H."/>
            <person name="Jeong J."/>
            <person name="Song E.-S."/>
        </authorList>
    </citation>
    <scope>NUCLEOTIDE SEQUENCE [LARGE SCALE GENOMIC DNA]</scope>
    <source>
        <strain evidence="1">51987-8</strain>
    </source>
</reference>